<keyword evidence="6 10" id="KW-1133">Transmembrane helix</keyword>
<evidence type="ECO:0000313" key="11">
    <source>
        <dbReference type="EMBL" id="ETN64430.1"/>
    </source>
</evidence>
<evidence type="ECO:0000313" key="12">
    <source>
        <dbReference type="EnsemblMetazoa" id="ADAC003856-PA"/>
    </source>
</evidence>
<dbReference type="GO" id="GO:0006665">
    <property type="term" value="P:sphingolipid metabolic process"/>
    <property type="evidence" value="ECO:0007669"/>
    <property type="project" value="TreeGrafter"/>
</dbReference>
<organism evidence="11">
    <name type="scientific">Anopheles darlingi</name>
    <name type="common">Mosquito</name>
    <dbReference type="NCBI Taxonomy" id="43151"/>
    <lineage>
        <taxon>Eukaryota</taxon>
        <taxon>Metazoa</taxon>
        <taxon>Ecdysozoa</taxon>
        <taxon>Arthropoda</taxon>
        <taxon>Hexapoda</taxon>
        <taxon>Insecta</taxon>
        <taxon>Pterygota</taxon>
        <taxon>Neoptera</taxon>
        <taxon>Endopterygota</taxon>
        <taxon>Diptera</taxon>
        <taxon>Nematocera</taxon>
        <taxon>Culicoidea</taxon>
        <taxon>Culicidae</taxon>
        <taxon>Anophelinae</taxon>
        <taxon>Anopheles</taxon>
    </lineage>
</organism>
<evidence type="ECO:0000313" key="13">
    <source>
        <dbReference type="Proteomes" id="UP000000673"/>
    </source>
</evidence>
<evidence type="ECO:0000256" key="8">
    <source>
        <dbReference type="ARBA" id="ARBA00023098"/>
    </source>
</evidence>
<evidence type="ECO:0000256" key="2">
    <source>
        <dbReference type="ARBA" id="ARBA00009187"/>
    </source>
</evidence>
<dbReference type="GO" id="GO:0032366">
    <property type="term" value="P:intracellular sterol transport"/>
    <property type="evidence" value="ECO:0007669"/>
    <property type="project" value="UniProtKB-UniRule"/>
</dbReference>
<keyword evidence="5 10" id="KW-0256">Endoplasmic reticulum</keyword>
<dbReference type="HOGENOM" id="CLU_076722_1_0_1"/>
<dbReference type="GO" id="GO:0016125">
    <property type="term" value="P:sterol metabolic process"/>
    <property type="evidence" value="ECO:0007669"/>
    <property type="project" value="UniProtKB-UniRule"/>
</dbReference>
<evidence type="ECO:0000256" key="3">
    <source>
        <dbReference type="ARBA" id="ARBA00022448"/>
    </source>
</evidence>
<evidence type="ECO:0000256" key="4">
    <source>
        <dbReference type="ARBA" id="ARBA00022692"/>
    </source>
</evidence>
<reference evidence="11" key="2">
    <citation type="submission" date="2010-05" db="EMBL/GenBank/DDBJ databases">
        <authorList>
            <person name="Almeida L.G."/>
            <person name="Nicolas M.F."/>
            <person name="Souza R.C."/>
            <person name="Vasconcelos A.T.R."/>
        </authorList>
    </citation>
    <scope>NUCLEOTIDE SEQUENCE</scope>
</reference>
<reference evidence="11 13" key="1">
    <citation type="journal article" date="2010" name="BMC Genomics">
        <title>Combination of measures distinguishes pre-miRNAs from other stem-loops in the genome of the newly sequenced Anopheles darlingi.</title>
        <authorList>
            <person name="Mendes N.D."/>
            <person name="Freitas A.T."/>
            <person name="Vasconcelos A.T."/>
            <person name="Sagot M.F."/>
        </authorList>
    </citation>
    <scope>NUCLEOTIDE SEQUENCE</scope>
</reference>
<feature type="transmembrane region" description="Helical" evidence="10">
    <location>
        <begin position="182"/>
        <end position="204"/>
    </location>
</feature>
<dbReference type="Proteomes" id="UP000000673">
    <property type="component" value="Unassembled WGS sequence"/>
</dbReference>
<keyword evidence="4 10" id="KW-0812">Transmembrane</keyword>
<evidence type="ECO:0000256" key="10">
    <source>
        <dbReference type="RuleBase" id="RU368065"/>
    </source>
</evidence>
<name>W5JNH6_ANODA</name>
<reference evidence="12" key="4">
    <citation type="submission" date="2015-06" db="UniProtKB">
        <authorList>
            <consortium name="EnsemblMetazoa"/>
        </authorList>
    </citation>
    <scope>IDENTIFICATION</scope>
</reference>
<evidence type="ECO:0000256" key="7">
    <source>
        <dbReference type="ARBA" id="ARBA00023055"/>
    </source>
</evidence>
<feature type="transmembrane region" description="Helical" evidence="10">
    <location>
        <begin position="136"/>
        <end position="161"/>
    </location>
</feature>
<sequence length="268" mass="30650">MTLGLPRPLQGYFELLRHRPGEQKYVCITCGRPVTGLYRRISSTVLKIIDCEKCNNPADKYIEFEVLIILIDLMLLSKPAYRHILYNSDCKNLWKIGCILILLEAYCFWTDAFRGITNISYRSHVNDPFLSEKGFYLSAIHFLTGFMLLYGFLYLFNRLLGRPLGLAERHSTAGDGKSYPRLLLHGVILASIGKFLFIPIIIWRESSTETSMAIHIVLVLLYFVISLVQIHSVISDCSRSRSCLVVLLAFIVKAYFLTRVSTVLQELV</sequence>
<dbReference type="EMBL" id="ADMH02001019">
    <property type="protein sequence ID" value="ETN64430.1"/>
    <property type="molecule type" value="Genomic_DNA"/>
</dbReference>
<comment type="subcellular location">
    <subcellularLocation>
        <location evidence="1 10">Endoplasmic reticulum membrane</location>
        <topology evidence="1 10">Multi-pass membrane protein</topology>
    </subcellularLocation>
</comment>
<dbReference type="FunCoup" id="W5JNH6">
    <property type="interactions" value="860"/>
</dbReference>
<comment type="similarity">
    <text evidence="2 10">Belongs to the ARV1 family.</text>
</comment>
<dbReference type="GO" id="GO:0005794">
    <property type="term" value="C:Golgi apparatus"/>
    <property type="evidence" value="ECO:0007669"/>
    <property type="project" value="TreeGrafter"/>
</dbReference>
<keyword evidence="7 10" id="KW-0445">Lipid transport</keyword>
<dbReference type="VEuPathDB" id="VectorBase:ADAR2_011330"/>
<keyword evidence="8 10" id="KW-0443">Lipid metabolism</keyword>
<dbReference type="InterPro" id="IPR007290">
    <property type="entry name" value="Arv1"/>
</dbReference>
<evidence type="ECO:0000256" key="9">
    <source>
        <dbReference type="ARBA" id="ARBA00023136"/>
    </source>
</evidence>
<dbReference type="PANTHER" id="PTHR14467:SF0">
    <property type="entry name" value="PROTEIN ARV1"/>
    <property type="match status" value="1"/>
</dbReference>
<dbReference type="PANTHER" id="PTHR14467">
    <property type="entry name" value="ARV1"/>
    <property type="match status" value="1"/>
</dbReference>
<dbReference type="STRING" id="43151.W5JNH6"/>
<proteinExistence type="inferred from homology"/>
<protein>
    <recommendedName>
        <fullName evidence="10">Protein ARV</fullName>
    </recommendedName>
</protein>
<dbReference type="VEuPathDB" id="VectorBase:ADAC003856"/>
<dbReference type="GO" id="GO:0005789">
    <property type="term" value="C:endoplasmic reticulum membrane"/>
    <property type="evidence" value="ECO:0007669"/>
    <property type="project" value="UniProtKB-SubCell"/>
</dbReference>
<reference evidence="11" key="3">
    <citation type="journal article" date="2013" name="Nucleic Acids Res.">
        <title>The genome of Anopheles darlingi, the main neotropical malaria vector.</title>
        <authorList>
            <person name="Marinotti O."/>
            <person name="Cerqueira G.C."/>
            <person name="de Almeida L.G."/>
            <person name="Ferro M.I."/>
            <person name="Loreto E.L."/>
            <person name="Zaha A."/>
            <person name="Teixeira S.M."/>
            <person name="Wespiser A.R."/>
            <person name="Almeida E Silva A."/>
            <person name="Schlindwein A.D."/>
            <person name="Pacheco A.C."/>
            <person name="Silva A.L."/>
            <person name="Graveley B.R."/>
            <person name="Walenz B.P."/>
            <person name="Lima Bde A."/>
            <person name="Ribeiro C.A."/>
            <person name="Nunes-Silva C.G."/>
            <person name="de Carvalho C.R."/>
            <person name="Soares C.M."/>
            <person name="de Menezes C.B."/>
            <person name="Matiolli C."/>
            <person name="Caffrey D."/>
            <person name="Araujo D.A."/>
            <person name="de Oliveira D.M."/>
            <person name="Golenbock D."/>
            <person name="Grisard E.C."/>
            <person name="Fantinatti-Garboggini F."/>
            <person name="de Carvalho F.M."/>
            <person name="Barcellos F.G."/>
            <person name="Prosdocimi F."/>
            <person name="May G."/>
            <person name="Azevedo Junior G.M."/>
            <person name="Guimaraes G.M."/>
            <person name="Goldman G.H."/>
            <person name="Padilha I.Q."/>
            <person name="Batista Jda S."/>
            <person name="Ferro J.A."/>
            <person name="Ribeiro J.M."/>
            <person name="Fietto J.L."/>
            <person name="Dabbas K.M."/>
            <person name="Cerdeira L."/>
            <person name="Agnez-Lima L.F."/>
            <person name="Brocchi M."/>
            <person name="de Carvalho M.O."/>
            <person name="Teixeira Mde M."/>
            <person name="Diniz Maia Mde M."/>
            <person name="Goldman M.H."/>
            <person name="Cruz Schneider M.P."/>
            <person name="Felipe M.S."/>
            <person name="Hungria M."/>
            <person name="Nicolas M.F."/>
            <person name="Pereira M."/>
            <person name="Montes M.A."/>
            <person name="Cantao M.E."/>
            <person name="Vincentz M."/>
            <person name="Rafael M.S."/>
            <person name="Silverman N."/>
            <person name="Stoco P.H."/>
            <person name="Souza R.C."/>
            <person name="Vicentini R."/>
            <person name="Gazzinelli R.T."/>
            <person name="Neves Rde O."/>
            <person name="Silva R."/>
            <person name="Astolfi-Filho S."/>
            <person name="Maciel T.E."/>
            <person name="Urmenyi T.P."/>
            <person name="Tadei W.P."/>
            <person name="Camargo E.P."/>
            <person name="de Vasconcelos A.T."/>
        </authorList>
    </citation>
    <scope>NUCLEOTIDE SEQUENCE</scope>
</reference>
<dbReference type="AlphaFoldDB" id="W5JNH6"/>
<dbReference type="eggNOG" id="KOG3134">
    <property type="taxonomic scope" value="Eukaryota"/>
</dbReference>
<feature type="transmembrane region" description="Helical" evidence="10">
    <location>
        <begin position="242"/>
        <end position="258"/>
    </location>
</feature>
<keyword evidence="9 10" id="KW-0472">Membrane</keyword>
<dbReference type="OMA" id="KLYWKVS"/>
<comment type="function">
    <text evidence="10">Mediator of sterol homeostasis involved in sterol uptake, trafficking and distribution into membranes.</text>
</comment>
<gene>
    <name evidence="11" type="ORF">AND_003856</name>
</gene>
<evidence type="ECO:0000256" key="6">
    <source>
        <dbReference type="ARBA" id="ARBA00022989"/>
    </source>
</evidence>
<evidence type="ECO:0000256" key="1">
    <source>
        <dbReference type="ARBA" id="ARBA00004477"/>
    </source>
</evidence>
<dbReference type="Pfam" id="PF04161">
    <property type="entry name" value="Arv1"/>
    <property type="match status" value="1"/>
</dbReference>
<keyword evidence="13" id="KW-1185">Reference proteome</keyword>
<feature type="transmembrane region" description="Helical" evidence="10">
    <location>
        <begin position="210"/>
        <end position="230"/>
    </location>
</feature>
<evidence type="ECO:0000256" key="5">
    <source>
        <dbReference type="ARBA" id="ARBA00022824"/>
    </source>
</evidence>
<dbReference type="GO" id="GO:0032541">
    <property type="term" value="C:cortical endoplasmic reticulum"/>
    <property type="evidence" value="ECO:0007669"/>
    <property type="project" value="TreeGrafter"/>
</dbReference>
<keyword evidence="3 10" id="KW-0813">Transport</keyword>
<dbReference type="GO" id="GO:0097036">
    <property type="term" value="P:regulation of plasma membrane sterol distribution"/>
    <property type="evidence" value="ECO:0007669"/>
    <property type="project" value="UniProtKB-UniRule"/>
</dbReference>
<dbReference type="EnsemblMetazoa" id="ADAC003856-RA">
    <property type="protein sequence ID" value="ADAC003856-PA"/>
    <property type="gene ID" value="ADAC003856"/>
</dbReference>
<accession>W5JNH6</accession>